<sequence>MKEIEKNLVAYNPIELQLDKRPDVTLQEFVTRSGKQVEIYRRENGILCTYKIVVANNELRAESEEQKRSGGGPHKIVALNCGPFFISRDDLATLEAIHQTFSNTRELAAAREPIIGWNTPIRSHHTWTNPDLAFYCGQLVSQLTTIAVAPDRDRQTRFRRLSASAQSGSLSMRGNTSLPYGIAYYHSFLDELRLRAQEIFRLHSRFRIIDNKLSPTTPDGRIIDSCRRSIKLVLASGGISSSTELKKYKPFTTIHSTLYHAVRLKRKWLYDEETEKNWIRFLAGKTYEIHASEQIYRNTRAEWSITVSAVCAQT</sequence>
<dbReference type="Proteomes" id="UP000177614">
    <property type="component" value="Unassembled WGS sequence"/>
</dbReference>
<accession>A0A1F4XJT9</accession>
<proteinExistence type="predicted"/>
<dbReference type="EMBL" id="MEWR01000015">
    <property type="protein sequence ID" value="OGC81888.1"/>
    <property type="molecule type" value="Genomic_DNA"/>
</dbReference>
<dbReference type="AlphaFoldDB" id="A0A1F4XJT9"/>
<reference evidence="1 2" key="1">
    <citation type="journal article" date="2016" name="Nat. Commun.">
        <title>Thousands of microbial genomes shed light on interconnected biogeochemical processes in an aquifer system.</title>
        <authorList>
            <person name="Anantharaman K."/>
            <person name="Brown C.T."/>
            <person name="Hug L.A."/>
            <person name="Sharon I."/>
            <person name="Castelle C.J."/>
            <person name="Probst A.J."/>
            <person name="Thomas B.C."/>
            <person name="Singh A."/>
            <person name="Wilkins M.J."/>
            <person name="Karaoz U."/>
            <person name="Brodie E.L."/>
            <person name="Williams K.H."/>
            <person name="Hubbard S.S."/>
            <person name="Banfield J.F."/>
        </authorList>
    </citation>
    <scope>NUCLEOTIDE SEQUENCE [LARGE SCALE GENOMIC DNA]</scope>
</reference>
<protein>
    <submittedName>
        <fullName evidence="1">Uncharacterized protein</fullName>
    </submittedName>
</protein>
<organism evidence="1 2">
    <name type="scientific">Candidatus Abawacabacteria bacterium RBG_16_42_10</name>
    <dbReference type="NCBI Taxonomy" id="1817814"/>
    <lineage>
        <taxon>Bacteria</taxon>
        <taxon>Candidatus Abawacaibacteriota</taxon>
    </lineage>
</organism>
<name>A0A1F4XJT9_9BACT</name>
<evidence type="ECO:0000313" key="1">
    <source>
        <dbReference type="EMBL" id="OGC81888.1"/>
    </source>
</evidence>
<comment type="caution">
    <text evidence="1">The sequence shown here is derived from an EMBL/GenBank/DDBJ whole genome shotgun (WGS) entry which is preliminary data.</text>
</comment>
<evidence type="ECO:0000313" key="2">
    <source>
        <dbReference type="Proteomes" id="UP000177614"/>
    </source>
</evidence>
<gene>
    <name evidence="1" type="ORF">A2V81_04305</name>
</gene>